<dbReference type="InterPro" id="IPR011009">
    <property type="entry name" value="Kinase-like_dom_sf"/>
</dbReference>
<dbReference type="InterPro" id="IPR054722">
    <property type="entry name" value="PolX-like_BBD"/>
</dbReference>
<evidence type="ECO:0000313" key="3">
    <source>
        <dbReference type="Proteomes" id="UP000823388"/>
    </source>
</evidence>
<reference evidence="2" key="1">
    <citation type="submission" date="2020-05" db="EMBL/GenBank/DDBJ databases">
        <title>WGS assembly of Panicum virgatum.</title>
        <authorList>
            <person name="Lovell J.T."/>
            <person name="Jenkins J."/>
            <person name="Shu S."/>
            <person name="Juenger T.E."/>
            <person name="Schmutz J."/>
        </authorList>
    </citation>
    <scope>NUCLEOTIDE SEQUENCE</scope>
    <source>
        <strain evidence="2">AP13</strain>
    </source>
</reference>
<accession>A0A8T0PJF8</accession>
<sequence>MEWGFNSTQLFITNAQIGRHLVMVLWFNSTDSFIPDAQMDRRLRPSGWNPVVYACWVCLCLEVSLLLRRLLELSKLRERCLLLERKRYDLGPLAAQDIVINTLLELELELECFLEKKERHVCVQPFKRSQMKRLERLCRLAIPHNDDFSGIVASAKRGNGIPRFLRFARYVVFNNLPCVALFKTLQGVAAGIKYLHKAGSPSPIIHSYANTEPKISDFGILRLRYHGDGNHVSKVKVLISMLKFLHCDDGNHLDMIELPSTFNDHLNLPEVFSGLSCLDLLSGNSPCNIDEFCLESNQMRTCSDVTHVPESLSVFHALHQISLSAWSNGYGCETGLISANPKSGSPNEGKDSELNIRKGIARRTENEPPHPRQPFIIQPGRGIKAVAVKTSATWALATAAPHHATGNCSLLSGFVTEHDDLFVHAVDMVPMPVRARGAVVTDAIVLPDVWFVPGLTANLVSVSQLAQLGYSIGFGCGECRVTSGVDGMIVGKARLREGGLYVLDSLKVSLAI</sequence>
<organism evidence="2 3">
    <name type="scientific">Panicum virgatum</name>
    <name type="common">Blackwell switchgrass</name>
    <dbReference type="NCBI Taxonomy" id="38727"/>
    <lineage>
        <taxon>Eukaryota</taxon>
        <taxon>Viridiplantae</taxon>
        <taxon>Streptophyta</taxon>
        <taxon>Embryophyta</taxon>
        <taxon>Tracheophyta</taxon>
        <taxon>Spermatophyta</taxon>
        <taxon>Magnoliopsida</taxon>
        <taxon>Liliopsida</taxon>
        <taxon>Poales</taxon>
        <taxon>Poaceae</taxon>
        <taxon>PACMAD clade</taxon>
        <taxon>Panicoideae</taxon>
        <taxon>Panicodae</taxon>
        <taxon>Paniceae</taxon>
        <taxon>Panicinae</taxon>
        <taxon>Panicum</taxon>
        <taxon>Panicum sect. Hiantes</taxon>
    </lineage>
</organism>
<gene>
    <name evidence="2" type="ORF">PVAP13_8NG312300</name>
</gene>
<keyword evidence="3" id="KW-1185">Reference proteome</keyword>
<comment type="caution">
    <text evidence="2">The sequence shown here is derived from an EMBL/GenBank/DDBJ whole genome shotgun (WGS) entry which is preliminary data.</text>
</comment>
<dbReference type="Pfam" id="PF22936">
    <property type="entry name" value="Pol_BBD"/>
    <property type="match status" value="1"/>
</dbReference>
<evidence type="ECO:0000259" key="1">
    <source>
        <dbReference type="Pfam" id="PF22936"/>
    </source>
</evidence>
<dbReference type="EMBL" id="CM029052">
    <property type="protein sequence ID" value="KAG2559276.1"/>
    <property type="molecule type" value="Genomic_DNA"/>
</dbReference>
<protein>
    <recommendedName>
        <fullName evidence="1">Retrovirus-related Pol polyprotein from transposon TNT 1-94-like beta-barrel domain-containing protein</fullName>
    </recommendedName>
</protein>
<name>A0A8T0PJF8_PANVG</name>
<dbReference type="SUPFAM" id="SSF56112">
    <property type="entry name" value="Protein kinase-like (PK-like)"/>
    <property type="match status" value="1"/>
</dbReference>
<dbReference type="Proteomes" id="UP000823388">
    <property type="component" value="Chromosome 8N"/>
</dbReference>
<proteinExistence type="predicted"/>
<evidence type="ECO:0000313" key="2">
    <source>
        <dbReference type="EMBL" id="KAG2559276.1"/>
    </source>
</evidence>
<feature type="domain" description="Retrovirus-related Pol polyprotein from transposon TNT 1-94-like beta-barrel" evidence="1">
    <location>
        <begin position="394"/>
        <end position="470"/>
    </location>
</feature>
<dbReference type="AlphaFoldDB" id="A0A8T0PJF8"/>